<dbReference type="InterPro" id="IPR009057">
    <property type="entry name" value="Homeodomain-like_sf"/>
</dbReference>
<dbReference type="Gene3D" id="1.10.10.60">
    <property type="entry name" value="Homeodomain-like"/>
    <property type="match status" value="1"/>
</dbReference>
<dbReference type="Gene3D" id="1.10.357.10">
    <property type="entry name" value="Tetracycline Repressor, domain 2"/>
    <property type="match status" value="1"/>
</dbReference>
<sequence length="182" mass="18824">MQLTGASITEAALDILRQYGLADVTMRRVATSLGVAPGALYWHIANKQALIASLAEAIVAPVLAPGTDDPEALCALLYSCALDIRDGAEVVVTALGYPHASLGTALTQRFEEVVEARVGNVASISNKRAAASGLLHMTLGAAAVEQAGAQLAQLTGESATRSEHDHATAVRLLLNGLCTPRV</sequence>
<keyword evidence="7" id="KW-1185">Reference proteome</keyword>
<evidence type="ECO:0000313" key="6">
    <source>
        <dbReference type="EMBL" id="AKV58102.1"/>
    </source>
</evidence>
<dbReference type="GO" id="GO:0003700">
    <property type="term" value="F:DNA-binding transcription factor activity"/>
    <property type="evidence" value="ECO:0007669"/>
    <property type="project" value="TreeGrafter"/>
</dbReference>
<dbReference type="InterPro" id="IPR050109">
    <property type="entry name" value="HTH-type_TetR-like_transc_reg"/>
</dbReference>
<dbReference type="KEGG" id="crie:AK829_01775"/>
<dbReference type="STRING" id="156976.AK829_01775"/>
<dbReference type="GO" id="GO:0045892">
    <property type="term" value="P:negative regulation of DNA-templated transcription"/>
    <property type="evidence" value="ECO:0007669"/>
    <property type="project" value="InterPro"/>
</dbReference>
<dbReference type="PRINTS" id="PR00400">
    <property type="entry name" value="TETREPRESSOR"/>
</dbReference>
<evidence type="ECO:0000256" key="1">
    <source>
        <dbReference type="ARBA" id="ARBA00023015"/>
    </source>
</evidence>
<dbReference type="PRINTS" id="PR00455">
    <property type="entry name" value="HTHTETR"/>
</dbReference>
<gene>
    <name evidence="6" type="ORF">AK829_01775</name>
</gene>
<dbReference type="Pfam" id="PF00440">
    <property type="entry name" value="TetR_N"/>
    <property type="match status" value="1"/>
</dbReference>
<keyword evidence="3" id="KW-0804">Transcription</keyword>
<dbReference type="PROSITE" id="PS50977">
    <property type="entry name" value="HTH_TETR_2"/>
    <property type="match status" value="1"/>
</dbReference>
<evidence type="ECO:0000256" key="3">
    <source>
        <dbReference type="ARBA" id="ARBA00023163"/>
    </source>
</evidence>
<dbReference type="AlphaFoldDB" id="A0A0K1R9J8"/>
<protein>
    <recommendedName>
        <fullName evidence="5">HTH tetR-type domain-containing protein</fullName>
    </recommendedName>
</protein>
<dbReference type="InterPro" id="IPR001647">
    <property type="entry name" value="HTH_TetR"/>
</dbReference>
<evidence type="ECO:0000256" key="4">
    <source>
        <dbReference type="PROSITE-ProRule" id="PRU00335"/>
    </source>
</evidence>
<evidence type="ECO:0000259" key="5">
    <source>
        <dbReference type="PROSITE" id="PS50977"/>
    </source>
</evidence>
<dbReference type="InterPro" id="IPR003012">
    <property type="entry name" value="Tet_transcr_reg_TetR"/>
</dbReference>
<reference evidence="6 7" key="1">
    <citation type="submission" date="2015-08" db="EMBL/GenBank/DDBJ databases">
        <authorList>
            <person name="Babu N.S."/>
            <person name="Beckwith C.J."/>
            <person name="Beseler K.G."/>
            <person name="Brison A."/>
            <person name="Carone J.V."/>
            <person name="Caskin T.P."/>
            <person name="Diamond M."/>
            <person name="Durham M.E."/>
            <person name="Foxe J.M."/>
            <person name="Go M."/>
            <person name="Henderson B.A."/>
            <person name="Jones I.B."/>
            <person name="McGettigan J.A."/>
            <person name="Micheletti S.J."/>
            <person name="Nasrallah M.E."/>
            <person name="Ortiz D."/>
            <person name="Piller C.R."/>
            <person name="Privatt S.R."/>
            <person name="Schneider S.L."/>
            <person name="Sharp S."/>
            <person name="Smith T.C."/>
            <person name="Stanton J.D."/>
            <person name="Ullery H.E."/>
            <person name="Wilson R.J."/>
            <person name="Serrano M.G."/>
            <person name="Buck G."/>
            <person name="Lee V."/>
            <person name="Wang Y."/>
            <person name="Carvalho R."/>
            <person name="Voegtly L."/>
            <person name="Shi R."/>
            <person name="Duckworth R."/>
            <person name="Johnson A."/>
            <person name="Loviza R."/>
            <person name="Walstead R."/>
            <person name="Shah Z."/>
            <person name="Kiflezghi M."/>
            <person name="Wade K."/>
            <person name="Ball S.L."/>
            <person name="Bradley K.W."/>
            <person name="Asai D.J."/>
            <person name="Bowman C.A."/>
            <person name="Russell D.A."/>
            <person name="Pope W.H."/>
            <person name="Jacobs-Sera D."/>
            <person name="Hendrix R.W."/>
            <person name="Hatfull G.F."/>
        </authorList>
    </citation>
    <scope>NUCLEOTIDE SEQUENCE [LARGE SCALE GENOMIC DNA]</scope>
    <source>
        <strain evidence="6 7">PUDD_83A45</strain>
    </source>
</reference>
<keyword evidence="1" id="KW-0805">Transcription regulation</keyword>
<accession>A0A0K1R9J8</accession>
<dbReference type="Proteomes" id="UP000060016">
    <property type="component" value="Chromosome"/>
</dbReference>
<dbReference type="GO" id="GO:0000976">
    <property type="term" value="F:transcription cis-regulatory region binding"/>
    <property type="evidence" value="ECO:0007669"/>
    <property type="project" value="TreeGrafter"/>
</dbReference>
<organism evidence="6 7">
    <name type="scientific">Corynebacterium riegelii</name>
    <dbReference type="NCBI Taxonomy" id="156976"/>
    <lineage>
        <taxon>Bacteria</taxon>
        <taxon>Bacillati</taxon>
        <taxon>Actinomycetota</taxon>
        <taxon>Actinomycetes</taxon>
        <taxon>Mycobacteriales</taxon>
        <taxon>Corynebacteriaceae</taxon>
        <taxon>Corynebacterium</taxon>
    </lineage>
</organism>
<dbReference type="GO" id="GO:0046677">
    <property type="term" value="P:response to antibiotic"/>
    <property type="evidence" value="ECO:0007669"/>
    <property type="project" value="InterPro"/>
</dbReference>
<name>A0A0K1R9J8_9CORY</name>
<evidence type="ECO:0000313" key="7">
    <source>
        <dbReference type="Proteomes" id="UP000060016"/>
    </source>
</evidence>
<keyword evidence="2 4" id="KW-0238">DNA-binding</keyword>
<dbReference type="RefSeq" id="WP_052203714.1">
    <property type="nucleotide sequence ID" value="NZ_CAUPGJ010000001.1"/>
</dbReference>
<feature type="domain" description="HTH tetR-type" evidence="5">
    <location>
        <begin position="2"/>
        <end position="62"/>
    </location>
</feature>
<dbReference type="PATRIC" id="fig|156976.3.peg.349"/>
<dbReference type="EMBL" id="CP012342">
    <property type="protein sequence ID" value="AKV58102.1"/>
    <property type="molecule type" value="Genomic_DNA"/>
</dbReference>
<dbReference type="PANTHER" id="PTHR30055">
    <property type="entry name" value="HTH-TYPE TRANSCRIPTIONAL REGULATOR RUTR"/>
    <property type="match status" value="1"/>
</dbReference>
<proteinExistence type="predicted"/>
<dbReference type="SUPFAM" id="SSF46689">
    <property type="entry name" value="Homeodomain-like"/>
    <property type="match status" value="1"/>
</dbReference>
<evidence type="ECO:0000256" key="2">
    <source>
        <dbReference type="ARBA" id="ARBA00023125"/>
    </source>
</evidence>
<feature type="DNA-binding region" description="H-T-H motif" evidence="4">
    <location>
        <begin position="25"/>
        <end position="44"/>
    </location>
</feature>
<dbReference type="PANTHER" id="PTHR30055:SF151">
    <property type="entry name" value="TRANSCRIPTIONAL REGULATORY PROTEIN"/>
    <property type="match status" value="1"/>
</dbReference>